<protein>
    <submittedName>
        <fullName evidence="2">DUF3278 domain-containing protein</fullName>
    </submittedName>
</protein>
<proteinExistence type="predicted"/>
<reference evidence="2" key="1">
    <citation type="submission" date="2022-06" db="EMBL/GenBank/DDBJ databases">
        <title>Aquibacillus sp. a new bacterium isolated from soil saline samples.</title>
        <authorList>
            <person name="Galisteo C."/>
            <person name="De La Haba R."/>
            <person name="Sanchez-Porro C."/>
            <person name="Ventosa A."/>
        </authorList>
    </citation>
    <scope>NUCLEOTIDE SEQUENCE</scope>
    <source>
        <strain evidence="2">JCM 12387</strain>
    </source>
</reference>
<sequence>MKSWITFLLPNDEYKEKRMLYFLSEGAIILMLTLIGMIIMNNYLKLDAETYLLLSIAVFLFYVSVRYTMSGIEYTDVSTERSYRKELKHIFIRTGSFVSIYILVYLIFTGVPSHKNEWIDIIGLLVCVGLVWFITSYISLKRSYKKNKELL</sequence>
<dbReference type="AlphaFoldDB" id="A0A9X4AH16"/>
<gene>
    <name evidence="2" type="ORF">NC661_03955</name>
</gene>
<dbReference type="Proteomes" id="UP001145072">
    <property type="component" value="Unassembled WGS sequence"/>
</dbReference>
<name>A0A9X4AH16_9BACI</name>
<keyword evidence="3" id="KW-1185">Reference proteome</keyword>
<feature type="transmembrane region" description="Helical" evidence="1">
    <location>
        <begin position="90"/>
        <end position="109"/>
    </location>
</feature>
<feature type="transmembrane region" description="Helical" evidence="1">
    <location>
        <begin position="51"/>
        <end position="69"/>
    </location>
</feature>
<evidence type="ECO:0000256" key="1">
    <source>
        <dbReference type="SAM" id="Phobius"/>
    </source>
</evidence>
<accession>A0A9X4AH16</accession>
<keyword evidence="1" id="KW-1133">Transmembrane helix</keyword>
<dbReference type="RefSeq" id="WP_259866935.1">
    <property type="nucleotide sequence ID" value="NZ_JAMQJZ010000002.1"/>
</dbReference>
<evidence type="ECO:0000313" key="2">
    <source>
        <dbReference type="EMBL" id="MDC3419516.1"/>
    </source>
</evidence>
<organism evidence="2 3">
    <name type="scientific">Aquibacillus koreensis</name>
    <dbReference type="NCBI Taxonomy" id="279446"/>
    <lineage>
        <taxon>Bacteria</taxon>
        <taxon>Bacillati</taxon>
        <taxon>Bacillota</taxon>
        <taxon>Bacilli</taxon>
        <taxon>Bacillales</taxon>
        <taxon>Bacillaceae</taxon>
        <taxon>Aquibacillus</taxon>
    </lineage>
</organism>
<comment type="caution">
    <text evidence="2">The sequence shown here is derived from an EMBL/GenBank/DDBJ whole genome shotgun (WGS) entry which is preliminary data.</text>
</comment>
<evidence type="ECO:0000313" key="3">
    <source>
        <dbReference type="Proteomes" id="UP001145072"/>
    </source>
</evidence>
<keyword evidence="1" id="KW-0472">Membrane</keyword>
<feature type="transmembrane region" description="Helical" evidence="1">
    <location>
        <begin position="121"/>
        <end position="140"/>
    </location>
</feature>
<dbReference type="EMBL" id="JAMQJZ010000002">
    <property type="protein sequence ID" value="MDC3419516.1"/>
    <property type="molecule type" value="Genomic_DNA"/>
</dbReference>
<feature type="transmembrane region" description="Helical" evidence="1">
    <location>
        <begin position="20"/>
        <end position="39"/>
    </location>
</feature>
<keyword evidence="1" id="KW-0812">Transmembrane</keyword>